<sequence>MLKSNKSSDRITTRAEQIIAESLLSILNSMATGDRIQESPEFRDVLSAVEYFIPEVLSEIHPEWAHDSLDGVIPLVAAKTGVRTMSIFGQCILISDQTIVPLLAGMQVDTKGDKVTWLECKLGARNESGMIRTPYHSPSARIKLLHSLDGKRDLIDWAYNVTFGERTD</sequence>
<evidence type="ECO:0000313" key="1">
    <source>
        <dbReference type="EMBL" id="TWU09718.1"/>
    </source>
</evidence>
<dbReference type="Proteomes" id="UP000320735">
    <property type="component" value="Unassembled WGS sequence"/>
</dbReference>
<organism evidence="1 2">
    <name type="scientific">Symmachiella macrocystis</name>
    <dbReference type="NCBI Taxonomy" id="2527985"/>
    <lineage>
        <taxon>Bacteria</taxon>
        <taxon>Pseudomonadati</taxon>
        <taxon>Planctomycetota</taxon>
        <taxon>Planctomycetia</taxon>
        <taxon>Planctomycetales</taxon>
        <taxon>Planctomycetaceae</taxon>
        <taxon>Symmachiella</taxon>
    </lineage>
</organism>
<reference evidence="1 2" key="1">
    <citation type="submission" date="2019-02" db="EMBL/GenBank/DDBJ databases">
        <title>Deep-cultivation of Planctomycetes and their phenomic and genomic characterization uncovers novel biology.</title>
        <authorList>
            <person name="Wiegand S."/>
            <person name="Jogler M."/>
            <person name="Boedeker C."/>
            <person name="Pinto D."/>
            <person name="Vollmers J."/>
            <person name="Rivas-Marin E."/>
            <person name="Kohn T."/>
            <person name="Peeters S.H."/>
            <person name="Heuer A."/>
            <person name="Rast P."/>
            <person name="Oberbeckmann S."/>
            <person name="Bunk B."/>
            <person name="Jeske O."/>
            <person name="Meyerdierks A."/>
            <person name="Storesund J.E."/>
            <person name="Kallscheuer N."/>
            <person name="Luecker S."/>
            <person name="Lage O.M."/>
            <person name="Pohl T."/>
            <person name="Merkel B.J."/>
            <person name="Hornburger P."/>
            <person name="Mueller R.-W."/>
            <person name="Bruemmer F."/>
            <person name="Labrenz M."/>
            <person name="Spormann A.M."/>
            <person name="Op Den Camp H."/>
            <person name="Overmann J."/>
            <person name="Amann R."/>
            <person name="Jetten M.S.M."/>
            <person name="Mascher T."/>
            <person name="Medema M.H."/>
            <person name="Devos D.P."/>
            <person name="Kaster A.-K."/>
            <person name="Ovreas L."/>
            <person name="Rohde M."/>
            <person name="Galperin M.Y."/>
            <person name="Jogler C."/>
        </authorList>
    </citation>
    <scope>NUCLEOTIDE SEQUENCE [LARGE SCALE GENOMIC DNA]</scope>
    <source>
        <strain evidence="1 2">CA54</strain>
    </source>
</reference>
<comment type="caution">
    <text evidence="1">The sequence shown here is derived from an EMBL/GenBank/DDBJ whole genome shotgun (WGS) entry which is preliminary data.</text>
</comment>
<dbReference type="AlphaFoldDB" id="A0A5C6BCG3"/>
<protein>
    <submittedName>
        <fullName evidence="1">Uncharacterized protein</fullName>
    </submittedName>
</protein>
<name>A0A5C6BCG3_9PLAN</name>
<evidence type="ECO:0000313" key="2">
    <source>
        <dbReference type="Proteomes" id="UP000320735"/>
    </source>
</evidence>
<proteinExistence type="predicted"/>
<accession>A0A5C6BCG3</accession>
<dbReference type="RefSeq" id="WP_146373379.1">
    <property type="nucleotide sequence ID" value="NZ_SJPP01000002.1"/>
</dbReference>
<dbReference type="EMBL" id="SJPP01000002">
    <property type="protein sequence ID" value="TWU09718.1"/>
    <property type="molecule type" value="Genomic_DNA"/>
</dbReference>
<dbReference type="OrthoDB" id="281502at2"/>
<gene>
    <name evidence="1" type="ORF">CA54_49600</name>
</gene>
<keyword evidence="2" id="KW-1185">Reference proteome</keyword>